<dbReference type="Proteomes" id="UP001382904">
    <property type="component" value="Unassembled WGS sequence"/>
</dbReference>
<reference evidence="3 4" key="1">
    <citation type="submission" date="2024-03" db="EMBL/GenBank/DDBJ databases">
        <title>Novel Streptomyces species of biotechnological and ecological value are a feature of Machair soil.</title>
        <authorList>
            <person name="Prole J.R."/>
            <person name="Goodfellow M."/>
            <person name="Allenby N."/>
            <person name="Ward A.C."/>
        </authorList>
    </citation>
    <scope>NUCLEOTIDE SEQUENCE [LARGE SCALE GENOMIC DNA]</scope>
    <source>
        <strain evidence="3 4">MS1.HAVA.3</strain>
    </source>
</reference>
<proteinExistence type="predicted"/>
<dbReference type="PANTHER" id="PTHR46825:SF9">
    <property type="entry name" value="BETA-LACTAMASE-RELATED DOMAIN-CONTAINING PROTEIN"/>
    <property type="match status" value="1"/>
</dbReference>
<evidence type="ECO:0000259" key="2">
    <source>
        <dbReference type="Pfam" id="PF00144"/>
    </source>
</evidence>
<keyword evidence="4" id="KW-1185">Reference proteome</keyword>
<dbReference type="EC" id="3.1.1.103" evidence="3"/>
<dbReference type="InterPro" id="IPR012338">
    <property type="entry name" value="Beta-lactam/transpept-like"/>
</dbReference>
<feature type="compositionally biased region" description="Polar residues" evidence="1">
    <location>
        <begin position="223"/>
        <end position="233"/>
    </location>
</feature>
<dbReference type="Gene3D" id="3.40.710.10">
    <property type="entry name" value="DD-peptidase/beta-lactamase superfamily"/>
    <property type="match status" value="2"/>
</dbReference>
<accession>A0ABU8TXH0</accession>
<dbReference type="InterPro" id="IPR001466">
    <property type="entry name" value="Beta-lactam-related"/>
</dbReference>
<feature type="region of interest" description="Disordered" evidence="1">
    <location>
        <begin position="192"/>
        <end position="233"/>
    </location>
</feature>
<protein>
    <submittedName>
        <fullName evidence="3">Serine hydrolase domain-containing protein</fullName>
        <ecNumber evidence="3">3.1.1.103</ecNumber>
    </submittedName>
</protein>
<feature type="domain" description="Beta-lactamase-related" evidence="2">
    <location>
        <begin position="8"/>
        <end position="183"/>
    </location>
</feature>
<dbReference type="EMBL" id="JBBKAM010000002">
    <property type="protein sequence ID" value="MEJ8640320.1"/>
    <property type="molecule type" value="Genomic_DNA"/>
</dbReference>
<sequence length="233" mass="24556">MGRLVELLQDEIRRAGIPGAALVGWKDGRVLTAGAGVTSVEQPSPVTVDTPFRIGSTTKPLTTAAVLAAGPGLDAPLPWGMTLRQLLSHTGGMPTDPITPGNLYGPTDPDALARWARGLPHGPRDGTPRAHEAGPRPWRYSNPGIALAAYVAEQATGVPMADLVERHVLRPLGMTHTSWRLGDVLTWTPPSATWAARPPSSARPSSTRSTRRPGSRTAAPRTSPGSCATSPRR</sequence>
<dbReference type="Pfam" id="PF00144">
    <property type="entry name" value="Beta-lactamase"/>
    <property type="match status" value="1"/>
</dbReference>
<keyword evidence="3" id="KW-0378">Hydrolase</keyword>
<dbReference type="GO" id="GO:0016787">
    <property type="term" value="F:hydrolase activity"/>
    <property type="evidence" value="ECO:0007669"/>
    <property type="project" value="UniProtKB-KW"/>
</dbReference>
<name>A0ABU8TXH0_9ACTN</name>
<gene>
    <name evidence="3" type="ORF">WKI68_00565</name>
</gene>
<evidence type="ECO:0000313" key="4">
    <source>
        <dbReference type="Proteomes" id="UP001382904"/>
    </source>
</evidence>
<feature type="compositionally biased region" description="Low complexity" evidence="1">
    <location>
        <begin position="192"/>
        <end position="208"/>
    </location>
</feature>
<dbReference type="SUPFAM" id="SSF56601">
    <property type="entry name" value="beta-lactamase/transpeptidase-like"/>
    <property type="match status" value="1"/>
</dbReference>
<evidence type="ECO:0000313" key="3">
    <source>
        <dbReference type="EMBL" id="MEJ8640320.1"/>
    </source>
</evidence>
<evidence type="ECO:0000256" key="1">
    <source>
        <dbReference type="SAM" id="MobiDB-lite"/>
    </source>
</evidence>
<comment type="caution">
    <text evidence="3">The sequence shown here is derived from an EMBL/GenBank/DDBJ whole genome shotgun (WGS) entry which is preliminary data.</text>
</comment>
<organism evidence="3 4">
    <name type="scientific">Streptomyces caledonius</name>
    <dbReference type="NCBI Taxonomy" id="3134107"/>
    <lineage>
        <taxon>Bacteria</taxon>
        <taxon>Bacillati</taxon>
        <taxon>Actinomycetota</taxon>
        <taxon>Actinomycetes</taxon>
        <taxon>Kitasatosporales</taxon>
        <taxon>Streptomycetaceae</taxon>
        <taxon>Streptomyces</taxon>
    </lineage>
</organism>
<dbReference type="InterPro" id="IPR050491">
    <property type="entry name" value="AmpC-like"/>
</dbReference>
<dbReference type="PANTHER" id="PTHR46825">
    <property type="entry name" value="D-ALANYL-D-ALANINE-CARBOXYPEPTIDASE/ENDOPEPTIDASE AMPH"/>
    <property type="match status" value="1"/>
</dbReference>